<proteinExistence type="predicted"/>
<reference evidence="3" key="1">
    <citation type="submission" date="2016-10" db="EMBL/GenBank/DDBJ databases">
        <authorList>
            <person name="Varghese N."/>
            <person name="Submissions S."/>
        </authorList>
    </citation>
    <scope>NUCLEOTIDE SEQUENCE [LARGE SCALE GENOMIC DNA]</scope>
    <source>
        <strain evidence="3">CGMCC 4.6609</strain>
    </source>
</reference>
<dbReference type="EMBL" id="FNIX01000003">
    <property type="protein sequence ID" value="SDO72862.1"/>
    <property type="molecule type" value="Genomic_DNA"/>
</dbReference>
<dbReference type="InterPro" id="IPR013785">
    <property type="entry name" value="Aldolase_TIM"/>
</dbReference>
<dbReference type="PANTHER" id="PTHR22893">
    <property type="entry name" value="NADH OXIDOREDUCTASE-RELATED"/>
    <property type="match status" value="1"/>
</dbReference>
<evidence type="ECO:0000313" key="2">
    <source>
        <dbReference type="EMBL" id="SDO72862.1"/>
    </source>
</evidence>
<sequence>MVQDLRRISGSPLIVNTGFSSVTDRRTAADLVGTGQADAVAVGRAAIANPDLPRRWQADRPEAFPDQTTFYSGGATGYTDYPVDDVPDGNSSAGRLHR</sequence>
<dbReference type="Proteomes" id="UP000199691">
    <property type="component" value="Unassembled WGS sequence"/>
</dbReference>
<dbReference type="STRING" id="641025.SAMN05421507_103492"/>
<dbReference type="InterPro" id="IPR045247">
    <property type="entry name" value="Oye-like"/>
</dbReference>
<dbReference type="AlphaFoldDB" id="A0A1H0LXB7"/>
<feature type="compositionally biased region" description="Polar residues" evidence="1">
    <location>
        <begin position="89"/>
        <end position="98"/>
    </location>
</feature>
<gene>
    <name evidence="2" type="ORF">SAMN05421507_103492</name>
</gene>
<dbReference type="SUPFAM" id="SSF51395">
    <property type="entry name" value="FMN-linked oxidoreductases"/>
    <property type="match status" value="1"/>
</dbReference>
<organism evidence="2 3">
    <name type="scientific">Lentzea jiangxiensis</name>
    <dbReference type="NCBI Taxonomy" id="641025"/>
    <lineage>
        <taxon>Bacteria</taxon>
        <taxon>Bacillati</taxon>
        <taxon>Actinomycetota</taxon>
        <taxon>Actinomycetes</taxon>
        <taxon>Pseudonocardiales</taxon>
        <taxon>Pseudonocardiaceae</taxon>
        <taxon>Lentzea</taxon>
    </lineage>
</organism>
<dbReference type="PANTHER" id="PTHR22893:SF91">
    <property type="entry name" value="NADPH DEHYDROGENASE 2-RELATED"/>
    <property type="match status" value="1"/>
</dbReference>
<accession>A0A1H0LXB7</accession>
<feature type="region of interest" description="Disordered" evidence="1">
    <location>
        <begin position="60"/>
        <end position="98"/>
    </location>
</feature>
<dbReference type="GO" id="GO:0010181">
    <property type="term" value="F:FMN binding"/>
    <property type="evidence" value="ECO:0007669"/>
    <property type="project" value="InterPro"/>
</dbReference>
<evidence type="ECO:0000256" key="1">
    <source>
        <dbReference type="SAM" id="MobiDB-lite"/>
    </source>
</evidence>
<dbReference type="RefSeq" id="WP_090097165.1">
    <property type="nucleotide sequence ID" value="NZ_FNIX01000003.1"/>
</dbReference>
<dbReference type="GO" id="GO:0016491">
    <property type="term" value="F:oxidoreductase activity"/>
    <property type="evidence" value="ECO:0007669"/>
    <property type="project" value="InterPro"/>
</dbReference>
<protein>
    <submittedName>
        <fullName evidence="2">NADH:flavin oxidoreductase / NADH oxidase family protein</fullName>
    </submittedName>
</protein>
<name>A0A1H0LXB7_9PSEU</name>
<evidence type="ECO:0000313" key="3">
    <source>
        <dbReference type="Proteomes" id="UP000199691"/>
    </source>
</evidence>
<keyword evidence="3" id="KW-1185">Reference proteome</keyword>
<dbReference type="Gene3D" id="3.20.20.70">
    <property type="entry name" value="Aldolase class I"/>
    <property type="match status" value="1"/>
</dbReference>